<dbReference type="Pfam" id="PF06966">
    <property type="entry name" value="DUF1295"/>
    <property type="match status" value="1"/>
</dbReference>
<sequence>MPSKETSHEVRLADWQETLLKLLHWGMNDIPPGPKCIPLYISINFQKVGTPLYLFILMWYFQNYSTPMLVYAALHGTYGCVWYLKHRAFPDPSLMISATFMCHLVCFVLIIGPYMIPAYLLASGIASNESQSSLRLFSSAVLYIFGLVTTTLSDMQKSLTLRLVKERPYLVQDGMYKYTRSPNYLGEMMIYWSFASVVDHWIAYSIIIWSWFTIFLARGFQKEMSYRRKKGWRAYQQRSWPLLPKVNGRTEDSLVVYGVIGAVVVYCYLR</sequence>
<evidence type="ECO:0008006" key="4">
    <source>
        <dbReference type="Google" id="ProtNLM"/>
    </source>
</evidence>
<organism evidence="2 3">
    <name type="scientific">Halteria grandinella</name>
    <dbReference type="NCBI Taxonomy" id="5974"/>
    <lineage>
        <taxon>Eukaryota</taxon>
        <taxon>Sar</taxon>
        <taxon>Alveolata</taxon>
        <taxon>Ciliophora</taxon>
        <taxon>Intramacronucleata</taxon>
        <taxon>Spirotrichea</taxon>
        <taxon>Stichotrichia</taxon>
        <taxon>Sporadotrichida</taxon>
        <taxon>Halteriidae</taxon>
        <taxon>Halteria</taxon>
    </lineage>
</organism>
<dbReference type="OrthoDB" id="67965at2759"/>
<gene>
    <name evidence="2" type="ORF">FGO68_gene17195</name>
</gene>
<feature type="transmembrane region" description="Helical" evidence="1">
    <location>
        <begin position="96"/>
        <end position="122"/>
    </location>
</feature>
<accession>A0A8J8NCZ5</accession>
<name>A0A8J8NCZ5_HALGN</name>
<feature type="transmembrane region" description="Helical" evidence="1">
    <location>
        <begin position="201"/>
        <end position="220"/>
    </location>
</feature>
<evidence type="ECO:0000313" key="3">
    <source>
        <dbReference type="Proteomes" id="UP000785679"/>
    </source>
</evidence>
<evidence type="ECO:0000313" key="2">
    <source>
        <dbReference type="EMBL" id="TNV72713.1"/>
    </source>
</evidence>
<dbReference type="EMBL" id="RRYP01021216">
    <property type="protein sequence ID" value="TNV72713.1"/>
    <property type="molecule type" value="Genomic_DNA"/>
</dbReference>
<evidence type="ECO:0000256" key="1">
    <source>
        <dbReference type="SAM" id="Phobius"/>
    </source>
</evidence>
<dbReference type="GO" id="GO:0016020">
    <property type="term" value="C:membrane"/>
    <property type="evidence" value="ECO:0007669"/>
    <property type="project" value="TreeGrafter"/>
</dbReference>
<reference evidence="2" key="1">
    <citation type="submission" date="2019-06" db="EMBL/GenBank/DDBJ databases">
        <authorList>
            <person name="Zheng W."/>
        </authorList>
    </citation>
    <scope>NUCLEOTIDE SEQUENCE</scope>
    <source>
        <strain evidence="2">QDHG01</strain>
    </source>
</reference>
<protein>
    <recommendedName>
        <fullName evidence="4">Steroid 5-alpha reductase C-terminal domain-containing protein</fullName>
    </recommendedName>
</protein>
<dbReference type="PANTHER" id="PTHR32251:SF33">
    <property type="entry name" value="STEROID 5-ALPHA REDUCTASE C-TERMINAL DOMAIN-CONTAINING PROTEIN"/>
    <property type="match status" value="1"/>
</dbReference>
<keyword evidence="3" id="KW-1185">Reference proteome</keyword>
<dbReference type="Proteomes" id="UP000785679">
    <property type="component" value="Unassembled WGS sequence"/>
</dbReference>
<dbReference type="PROSITE" id="PS50244">
    <property type="entry name" value="S5A_REDUCTASE"/>
    <property type="match status" value="1"/>
</dbReference>
<dbReference type="PANTHER" id="PTHR32251">
    <property type="entry name" value="3-OXO-5-ALPHA-STEROID 4-DEHYDROGENASE"/>
    <property type="match status" value="1"/>
</dbReference>
<feature type="transmembrane region" description="Helical" evidence="1">
    <location>
        <begin position="134"/>
        <end position="153"/>
    </location>
</feature>
<proteinExistence type="predicted"/>
<keyword evidence="1" id="KW-0812">Transmembrane</keyword>
<keyword evidence="1" id="KW-0472">Membrane</keyword>
<dbReference type="InterPro" id="IPR010721">
    <property type="entry name" value="UstE-like"/>
</dbReference>
<keyword evidence="1" id="KW-1133">Transmembrane helix</keyword>
<dbReference type="Gene3D" id="1.20.120.1630">
    <property type="match status" value="1"/>
</dbReference>
<comment type="caution">
    <text evidence="2">The sequence shown here is derived from an EMBL/GenBank/DDBJ whole genome shotgun (WGS) entry which is preliminary data.</text>
</comment>
<dbReference type="AlphaFoldDB" id="A0A8J8NCZ5"/>